<name>Q2S751_HAHCH</name>
<dbReference type="PROSITE" id="PS50932">
    <property type="entry name" value="HTH_LACI_2"/>
    <property type="match status" value="1"/>
</dbReference>
<gene>
    <name evidence="6" type="ordered locus">HCH_06905</name>
</gene>
<proteinExistence type="predicted"/>
<dbReference type="SUPFAM" id="SSF47413">
    <property type="entry name" value="lambda repressor-like DNA-binding domains"/>
    <property type="match status" value="1"/>
</dbReference>
<dbReference type="PANTHER" id="PTHR30146:SF148">
    <property type="entry name" value="HTH-TYPE TRANSCRIPTIONAL REPRESSOR PURR-RELATED"/>
    <property type="match status" value="1"/>
</dbReference>
<dbReference type="EMBL" id="CP000155">
    <property type="protein sequence ID" value="ABC33523.1"/>
    <property type="molecule type" value="Genomic_DNA"/>
</dbReference>
<evidence type="ECO:0000313" key="7">
    <source>
        <dbReference type="Proteomes" id="UP000000238"/>
    </source>
</evidence>
<dbReference type="GO" id="GO:0003700">
    <property type="term" value="F:DNA-binding transcription factor activity"/>
    <property type="evidence" value="ECO:0007669"/>
    <property type="project" value="TreeGrafter"/>
</dbReference>
<keyword evidence="2" id="KW-0805">Transcription regulation</keyword>
<evidence type="ECO:0000313" key="6">
    <source>
        <dbReference type="EMBL" id="ABC33523.1"/>
    </source>
</evidence>
<dbReference type="eggNOG" id="COG1609">
    <property type="taxonomic scope" value="Bacteria"/>
</dbReference>
<dbReference type="Proteomes" id="UP000000238">
    <property type="component" value="Chromosome"/>
</dbReference>
<dbReference type="RefSeq" id="WP_011400573.1">
    <property type="nucleotide sequence ID" value="NC_007645.1"/>
</dbReference>
<dbReference type="Pfam" id="PF13377">
    <property type="entry name" value="Peripla_BP_3"/>
    <property type="match status" value="1"/>
</dbReference>
<keyword evidence="4" id="KW-0804">Transcription</keyword>
<keyword evidence="1" id="KW-0678">Repressor</keyword>
<dbReference type="InterPro" id="IPR000843">
    <property type="entry name" value="HTH_LacI"/>
</dbReference>
<dbReference type="CDD" id="cd06267">
    <property type="entry name" value="PBP1_LacI_sugar_binding-like"/>
    <property type="match status" value="1"/>
</dbReference>
<protein>
    <submittedName>
        <fullName evidence="6">Transcriptional regulator</fullName>
    </submittedName>
</protein>
<dbReference type="Gene3D" id="1.10.260.40">
    <property type="entry name" value="lambda repressor-like DNA-binding domains"/>
    <property type="match status" value="1"/>
</dbReference>
<evidence type="ECO:0000256" key="1">
    <source>
        <dbReference type="ARBA" id="ARBA00022491"/>
    </source>
</evidence>
<evidence type="ECO:0000256" key="3">
    <source>
        <dbReference type="ARBA" id="ARBA00023125"/>
    </source>
</evidence>
<evidence type="ECO:0000256" key="4">
    <source>
        <dbReference type="ARBA" id="ARBA00023163"/>
    </source>
</evidence>
<keyword evidence="3" id="KW-0238">DNA-binding</keyword>
<dbReference type="InterPro" id="IPR010982">
    <property type="entry name" value="Lambda_DNA-bd_dom_sf"/>
</dbReference>
<accession>Q2S751</accession>
<dbReference type="GO" id="GO:0000976">
    <property type="term" value="F:transcription cis-regulatory region binding"/>
    <property type="evidence" value="ECO:0007669"/>
    <property type="project" value="TreeGrafter"/>
</dbReference>
<feature type="domain" description="HTH lacI-type" evidence="5">
    <location>
        <begin position="2"/>
        <end position="56"/>
    </location>
</feature>
<dbReference type="InterPro" id="IPR028082">
    <property type="entry name" value="Peripla_BP_I"/>
</dbReference>
<dbReference type="PANTHER" id="PTHR30146">
    <property type="entry name" value="LACI-RELATED TRANSCRIPTIONAL REPRESSOR"/>
    <property type="match status" value="1"/>
</dbReference>
<dbReference type="OrthoDB" id="6619319at2"/>
<dbReference type="InterPro" id="IPR046335">
    <property type="entry name" value="LacI/GalR-like_sensor"/>
</dbReference>
<dbReference type="CDD" id="cd01392">
    <property type="entry name" value="HTH_LacI"/>
    <property type="match status" value="1"/>
</dbReference>
<dbReference type="AlphaFoldDB" id="Q2S751"/>
<evidence type="ECO:0000256" key="2">
    <source>
        <dbReference type="ARBA" id="ARBA00023015"/>
    </source>
</evidence>
<reference evidence="6 7" key="1">
    <citation type="journal article" date="2005" name="Nucleic Acids Res.">
        <title>Genomic blueprint of Hahella chejuensis, a marine microbe producing an algicidal agent.</title>
        <authorList>
            <person name="Jeong H."/>
            <person name="Yim J.H."/>
            <person name="Lee C."/>
            <person name="Choi S.-H."/>
            <person name="Park Y.K."/>
            <person name="Yoon S.H."/>
            <person name="Hur C.-G."/>
            <person name="Kang H.-Y."/>
            <person name="Kim D."/>
            <person name="Lee H.H."/>
            <person name="Park K.H."/>
            <person name="Park S.-H."/>
            <person name="Park H.-S."/>
            <person name="Lee H.K."/>
            <person name="Oh T.K."/>
            <person name="Kim J.F."/>
        </authorList>
    </citation>
    <scope>NUCLEOTIDE SEQUENCE [LARGE SCALE GENOMIC DNA]</scope>
    <source>
        <strain evidence="6 7">KCTC 2396</strain>
    </source>
</reference>
<dbReference type="SUPFAM" id="SSF53822">
    <property type="entry name" value="Periplasmic binding protein-like I"/>
    <property type="match status" value="1"/>
</dbReference>
<organism evidence="6 7">
    <name type="scientific">Hahella chejuensis (strain KCTC 2396)</name>
    <dbReference type="NCBI Taxonomy" id="349521"/>
    <lineage>
        <taxon>Bacteria</taxon>
        <taxon>Pseudomonadati</taxon>
        <taxon>Pseudomonadota</taxon>
        <taxon>Gammaproteobacteria</taxon>
        <taxon>Oceanospirillales</taxon>
        <taxon>Hahellaceae</taxon>
        <taxon>Hahella</taxon>
    </lineage>
</organism>
<dbReference type="SMART" id="SM00354">
    <property type="entry name" value="HTH_LACI"/>
    <property type="match status" value="1"/>
</dbReference>
<dbReference type="Pfam" id="PF00356">
    <property type="entry name" value="LacI"/>
    <property type="match status" value="1"/>
</dbReference>
<dbReference type="KEGG" id="hch:HCH_06905"/>
<sequence length="334" mass="36924">MPTIIDVSELAHVSKSTVSRVVSNKGSVSPAARKRVEDAIRKLGYRPNHFARGLKSNKSDIIGVVVVNLASPFYAQMLSGVQDYISGSDKHLVVTSGYGDLDREVAVINSLLDRRCDGLLLYVENEVPLERLAGVHPGNYPIVTMGRMLPGISKWSARVDNLHGGYLAARYLLEKGHRRIAHLMGPESYLDARLRRDGFLRAMAEQGLSERDYLILSGPYEETFGYQATLRLLDGGARFTAICAGDDDMAAGVYQALRERGVSVPEQISVVGYDDNFHAKLMCPALTTVRQDVMEMGEAAVKLLIERLENPTMAEKHVVLEPKLIERDSVRDLN</sequence>
<evidence type="ECO:0000259" key="5">
    <source>
        <dbReference type="PROSITE" id="PS50932"/>
    </source>
</evidence>
<dbReference type="STRING" id="349521.HCH_06905"/>
<dbReference type="Gene3D" id="3.40.50.2300">
    <property type="match status" value="2"/>
</dbReference>
<dbReference type="HOGENOM" id="CLU_037628_6_0_6"/>
<keyword evidence="7" id="KW-1185">Reference proteome</keyword>